<proteinExistence type="predicted"/>
<dbReference type="GO" id="GO:0005975">
    <property type="term" value="P:carbohydrate metabolic process"/>
    <property type="evidence" value="ECO:0007669"/>
    <property type="project" value="InterPro"/>
</dbReference>
<dbReference type="SUPFAM" id="SSF88713">
    <property type="entry name" value="Glycoside hydrolase/deacetylase"/>
    <property type="match status" value="1"/>
</dbReference>
<feature type="domain" description="NodB homology" evidence="1">
    <location>
        <begin position="62"/>
        <end position="282"/>
    </location>
</feature>
<dbReference type="Gene3D" id="3.20.20.370">
    <property type="entry name" value="Glycoside hydrolase/deacetylase"/>
    <property type="match status" value="1"/>
</dbReference>
<dbReference type="InterPro" id="IPR011330">
    <property type="entry name" value="Glyco_hydro/deAcase_b/a-brl"/>
</dbReference>
<dbReference type="Pfam" id="PF10096">
    <property type="entry name" value="DUF2334"/>
    <property type="match status" value="1"/>
</dbReference>
<dbReference type="InterPro" id="IPR002509">
    <property type="entry name" value="NODB_dom"/>
</dbReference>
<gene>
    <name evidence="2" type="ORF">A2771_03635</name>
</gene>
<evidence type="ECO:0000313" key="2">
    <source>
        <dbReference type="EMBL" id="OGM21222.1"/>
    </source>
</evidence>
<sequence>MQIIKRVRRVGTTYKMLGLWGTTKESLISILKLDSTSARLREKPSISGNFIQSHSVKKSNIVKYNLNFDDLLPKYSNLALLKKLVGKFPNIKITMFMSINSRLARDANIFDYPAWCEEIKNLPKKNFEIGIHGYYHHINDWHNTPEFKYLSKRQARDLLLACERALKKSGIKFVRGFRPPRWELSKGTEKALEELNYSFLSDSPKFYQEHLNIRIPRIFPNSDIEENLDYGDYVPYRDILLDPQEYYIHRGHLFDYCDNNLTPETFDNIVKTIKSFRKVKFVFLSEMVRDTKYKNNQKVIQKKRVIK</sequence>
<dbReference type="EMBL" id="MGGD01000016">
    <property type="protein sequence ID" value="OGM21222.1"/>
    <property type="molecule type" value="Genomic_DNA"/>
</dbReference>
<name>A0A1F7Y1Q1_9BACT</name>
<dbReference type="AlphaFoldDB" id="A0A1F7Y1Q1"/>
<evidence type="ECO:0000259" key="1">
    <source>
        <dbReference type="PROSITE" id="PS51677"/>
    </source>
</evidence>
<evidence type="ECO:0000313" key="3">
    <source>
        <dbReference type="Proteomes" id="UP000176741"/>
    </source>
</evidence>
<comment type="caution">
    <text evidence="2">The sequence shown here is derived from an EMBL/GenBank/DDBJ whole genome shotgun (WGS) entry which is preliminary data.</text>
</comment>
<dbReference type="PROSITE" id="PS51677">
    <property type="entry name" value="NODB"/>
    <property type="match status" value="1"/>
</dbReference>
<protein>
    <recommendedName>
        <fullName evidence="1">NodB homology domain-containing protein</fullName>
    </recommendedName>
</protein>
<dbReference type="Proteomes" id="UP000176741">
    <property type="component" value="Unassembled WGS sequence"/>
</dbReference>
<dbReference type="GO" id="GO:0016810">
    <property type="term" value="F:hydrolase activity, acting on carbon-nitrogen (but not peptide) bonds"/>
    <property type="evidence" value="ECO:0007669"/>
    <property type="project" value="InterPro"/>
</dbReference>
<organism evidence="2 3">
    <name type="scientific">Candidatus Woesebacteria bacterium RIFCSPHIGHO2_01_FULL_38_26b</name>
    <dbReference type="NCBI Taxonomy" id="1802491"/>
    <lineage>
        <taxon>Bacteria</taxon>
        <taxon>Candidatus Woeseibacteriota</taxon>
    </lineage>
</organism>
<dbReference type="InterPro" id="IPR018763">
    <property type="entry name" value="DUF2334"/>
</dbReference>
<reference evidence="2 3" key="1">
    <citation type="journal article" date="2016" name="Nat. Commun.">
        <title>Thousands of microbial genomes shed light on interconnected biogeochemical processes in an aquifer system.</title>
        <authorList>
            <person name="Anantharaman K."/>
            <person name="Brown C.T."/>
            <person name="Hug L.A."/>
            <person name="Sharon I."/>
            <person name="Castelle C.J."/>
            <person name="Probst A.J."/>
            <person name="Thomas B.C."/>
            <person name="Singh A."/>
            <person name="Wilkins M.J."/>
            <person name="Karaoz U."/>
            <person name="Brodie E.L."/>
            <person name="Williams K.H."/>
            <person name="Hubbard S.S."/>
            <person name="Banfield J.F."/>
        </authorList>
    </citation>
    <scope>NUCLEOTIDE SEQUENCE [LARGE SCALE GENOMIC DNA]</scope>
</reference>
<accession>A0A1F7Y1Q1</accession>